<dbReference type="InterPro" id="IPR052165">
    <property type="entry name" value="Membrane_assoc_protease"/>
</dbReference>
<dbReference type="GO" id="GO:0008233">
    <property type="term" value="F:peptidase activity"/>
    <property type="evidence" value="ECO:0007669"/>
    <property type="project" value="UniProtKB-KW"/>
</dbReference>
<gene>
    <name evidence="7" type="ORF">SAMN05660733_00115</name>
</gene>
<dbReference type="Proteomes" id="UP000192840">
    <property type="component" value="Unassembled WGS sequence"/>
</dbReference>
<evidence type="ECO:0000256" key="2">
    <source>
        <dbReference type="ARBA" id="ARBA00022692"/>
    </source>
</evidence>
<keyword evidence="7" id="KW-0378">Hydrolase</keyword>
<accession>A0A1W1ZNN6</accession>
<evidence type="ECO:0000256" key="4">
    <source>
        <dbReference type="ARBA" id="ARBA00023136"/>
    </source>
</evidence>
<sequence length="143" mass="14816">MDPWLIWLIVGTVLAVAEIFTLTAALGMLAAAALVTSGIAAIGVPVPGQLVAFTVVSAAGVVLVRPWARRQVLLARGERFGIDALVGSSAYVLQEVNGRAGLVRIGGEDWSARPIDESVVIPAGSTVDVLQISGSIAVVYPRE</sequence>
<dbReference type="Pfam" id="PF01957">
    <property type="entry name" value="NfeD"/>
    <property type="match status" value="1"/>
</dbReference>
<reference evidence="8" key="1">
    <citation type="submission" date="2017-04" db="EMBL/GenBank/DDBJ databases">
        <authorList>
            <person name="Varghese N."/>
            <person name="Submissions S."/>
        </authorList>
    </citation>
    <scope>NUCLEOTIDE SEQUENCE [LARGE SCALE GENOMIC DNA]</scope>
    <source>
        <strain evidence="8">DSM 44073</strain>
    </source>
</reference>
<organism evidence="7 8">
    <name type="scientific">Lentzea albidocapillata</name>
    <dbReference type="NCBI Taxonomy" id="40571"/>
    <lineage>
        <taxon>Bacteria</taxon>
        <taxon>Bacillati</taxon>
        <taxon>Actinomycetota</taxon>
        <taxon>Actinomycetes</taxon>
        <taxon>Pseudonocardiales</taxon>
        <taxon>Pseudonocardiaceae</taxon>
        <taxon>Lentzea</taxon>
    </lineage>
</organism>
<keyword evidence="8" id="KW-1185">Reference proteome</keyword>
<evidence type="ECO:0000256" key="5">
    <source>
        <dbReference type="SAM" id="Phobius"/>
    </source>
</evidence>
<dbReference type="PANTHER" id="PTHR33507">
    <property type="entry name" value="INNER MEMBRANE PROTEIN YBBJ"/>
    <property type="match status" value="1"/>
</dbReference>
<evidence type="ECO:0000256" key="3">
    <source>
        <dbReference type="ARBA" id="ARBA00022989"/>
    </source>
</evidence>
<dbReference type="OrthoDB" id="9792945at2"/>
<keyword evidence="2 5" id="KW-0812">Transmembrane</keyword>
<dbReference type="STRING" id="40571.SAMN05660733_00115"/>
<dbReference type="eggNOG" id="COG1585">
    <property type="taxonomic scope" value="Bacteria"/>
</dbReference>
<feature type="transmembrane region" description="Helical" evidence="5">
    <location>
        <begin position="39"/>
        <end position="64"/>
    </location>
</feature>
<feature type="transmembrane region" description="Helical" evidence="5">
    <location>
        <begin position="7"/>
        <end position="33"/>
    </location>
</feature>
<dbReference type="InterPro" id="IPR002810">
    <property type="entry name" value="NfeD-like_C"/>
</dbReference>
<dbReference type="EMBL" id="FWYC01000003">
    <property type="protein sequence ID" value="SMC49681.1"/>
    <property type="molecule type" value="Genomic_DNA"/>
</dbReference>
<dbReference type="GO" id="GO:0006508">
    <property type="term" value="P:proteolysis"/>
    <property type="evidence" value="ECO:0007669"/>
    <property type="project" value="UniProtKB-KW"/>
</dbReference>
<name>A0A1W1ZNN6_9PSEU</name>
<proteinExistence type="predicted"/>
<keyword evidence="3 5" id="KW-1133">Transmembrane helix</keyword>
<evidence type="ECO:0000256" key="1">
    <source>
        <dbReference type="ARBA" id="ARBA00004141"/>
    </source>
</evidence>
<dbReference type="Gene3D" id="2.40.50.140">
    <property type="entry name" value="Nucleic acid-binding proteins"/>
    <property type="match status" value="1"/>
</dbReference>
<keyword evidence="7" id="KW-0645">Protease</keyword>
<feature type="domain" description="NfeD-like C-terminal" evidence="6">
    <location>
        <begin position="83"/>
        <end position="141"/>
    </location>
</feature>
<dbReference type="RefSeq" id="WP_030474902.1">
    <property type="nucleotide sequence ID" value="NZ_FWYC01000003.1"/>
</dbReference>
<keyword evidence="4 5" id="KW-0472">Membrane</keyword>
<dbReference type="PANTHER" id="PTHR33507:SF3">
    <property type="entry name" value="INNER MEMBRANE PROTEIN YBBJ"/>
    <property type="match status" value="1"/>
</dbReference>
<dbReference type="AlphaFoldDB" id="A0A1W1ZNN6"/>
<comment type="subcellular location">
    <subcellularLocation>
        <location evidence="1">Membrane</location>
        <topology evidence="1">Multi-pass membrane protein</topology>
    </subcellularLocation>
</comment>
<dbReference type="GO" id="GO:0005886">
    <property type="term" value="C:plasma membrane"/>
    <property type="evidence" value="ECO:0007669"/>
    <property type="project" value="TreeGrafter"/>
</dbReference>
<dbReference type="InterPro" id="IPR012340">
    <property type="entry name" value="NA-bd_OB-fold"/>
</dbReference>
<evidence type="ECO:0000313" key="8">
    <source>
        <dbReference type="Proteomes" id="UP000192840"/>
    </source>
</evidence>
<evidence type="ECO:0000313" key="7">
    <source>
        <dbReference type="EMBL" id="SMC49681.1"/>
    </source>
</evidence>
<protein>
    <submittedName>
        <fullName evidence="7">Membrane protein implicated in regulation of membrane protease activity</fullName>
    </submittedName>
</protein>
<evidence type="ECO:0000259" key="6">
    <source>
        <dbReference type="Pfam" id="PF01957"/>
    </source>
</evidence>